<dbReference type="CDD" id="cd00038">
    <property type="entry name" value="CAP_ED"/>
    <property type="match status" value="1"/>
</dbReference>
<dbReference type="Pfam" id="PF00027">
    <property type="entry name" value="cNMP_binding"/>
    <property type="match status" value="1"/>
</dbReference>
<comment type="subcellular location">
    <subcellularLocation>
        <location evidence="1">Cell membrane</location>
        <topology evidence="1">Multi-pass membrane protein</topology>
    </subcellularLocation>
</comment>
<dbReference type="PRINTS" id="PR01463">
    <property type="entry name" value="EAGCHANLFMLY"/>
</dbReference>
<dbReference type="SUPFAM" id="SSF51206">
    <property type="entry name" value="cAMP-binding domain-like"/>
    <property type="match status" value="1"/>
</dbReference>
<dbReference type="Gene3D" id="2.60.120.10">
    <property type="entry name" value="Jelly Rolls"/>
    <property type="match status" value="1"/>
</dbReference>
<evidence type="ECO:0000256" key="15">
    <source>
        <dbReference type="ARBA" id="ARBA00023286"/>
    </source>
</evidence>
<evidence type="ECO:0000256" key="3">
    <source>
        <dbReference type="ARBA" id="ARBA00022448"/>
    </source>
</evidence>
<dbReference type="SMART" id="SM00100">
    <property type="entry name" value="cNMP"/>
    <property type="match status" value="1"/>
</dbReference>
<evidence type="ECO:0000313" key="20">
    <source>
        <dbReference type="EMBL" id="CAK8676714.1"/>
    </source>
</evidence>
<dbReference type="PROSITE" id="PS50042">
    <property type="entry name" value="CNMP_BINDING_3"/>
    <property type="match status" value="1"/>
</dbReference>
<evidence type="ECO:0000256" key="8">
    <source>
        <dbReference type="ARBA" id="ARBA00022741"/>
    </source>
</evidence>
<feature type="transmembrane region" description="Helical" evidence="18">
    <location>
        <begin position="338"/>
        <end position="359"/>
    </location>
</feature>
<keyword evidence="4" id="KW-0894">Sodium channel</keyword>
<reference evidence="20 21" key="1">
    <citation type="submission" date="2024-02" db="EMBL/GenBank/DDBJ databases">
        <authorList>
            <person name="Daric V."/>
            <person name="Darras S."/>
        </authorList>
    </citation>
    <scope>NUCLEOTIDE SEQUENCE [LARGE SCALE GENOMIC DNA]</scope>
</reference>
<evidence type="ECO:0000256" key="2">
    <source>
        <dbReference type="ARBA" id="ARBA00006305"/>
    </source>
</evidence>
<keyword evidence="10" id="KW-0915">Sodium</keyword>
<evidence type="ECO:0000256" key="4">
    <source>
        <dbReference type="ARBA" id="ARBA00022461"/>
    </source>
</evidence>
<feature type="domain" description="Cyclic nucleotide-binding" evidence="19">
    <location>
        <begin position="517"/>
        <end position="617"/>
    </location>
</feature>
<dbReference type="PANTHER" id="PTHR45689">
    <property type="entry name" value="I[[H]] CHANNEL, ISOFORM E"/>
    <property type="match status" value="1"/>
</dbReference>
<keyword evidence="16" id="KW-0407">Ion channel</keyword>
<dbReference type="Proteomes" id="UP001642483">
    <property type="component" value="Unassembled WGS sequence"/>
</dbReference>
<dbReference type="InterPro" id="IPR051413">
    <property type="entry name" value="K/Na_HCN_channel"/>
</dbReference>
<keyword evidence="12 18" id="KW-0472">Membrane</keyword>
<evidence type="ECO:0000256" key="7">
    <source>
        <dbReference type="ARBA" id="ARBA00022692"/>
    </source>
</evidence>
<evidence type="ECO:0000256" key="18">
    <source>
        <dbReference type="SAM" id="Phobius"/>
    </source>
</evidence>
<evidence type="ECO:0000256" key="10">
    <source>
        <dbReference type="ARBA" id="ARBA00023053"/>
    </source>
</evidence>
<evidence type="ECO:0000256" key="5">
    <source>
        <dbReference type="ARBA" id="ARBA00022475"/>
    </source>
</evidence>
<dbReference type="EMBL" id="CAWYQH010000035">
    <property type="protein sequence ID" value="CAK8676714.1"/>
    <property type="molecule type" value="Genomic_DNA"/>
</dbReference>
<dbReference type="InterPro" id="IPR005821">
    <property type="entry name" value="Ion_trans_dom"/>
</dbReference>
<evidence type="ECO:0000256" key="13">
    <source>
        <dbReference type="ARBA" id="ARBA00023149"/>
    </source>
</evidence>
<comment type="caution">
    <text evidence="20">The sequence shown here is derived from an EMBL/GenBank/DDBJ whole genome shotgun (WGS) entry which is preliminary data.</text>
</comment>
<dbReference type="InterPro" id="IPR013621">
    <property type="entry name" value="Ion_trans_N"/>
</dbReference>
<evidence type="ECO:0000256" key="9">
    <source>
        <dbReference type="ARBA" id="ARBA00022989"/>
    </source>
</evidence>
<evidence type="ECO:0000256" key="14">
    <source>
        <dbReference type="ARBA" id="ARBA00023201"/>
    </source>
</evidence>
<dbReference type="InterPro" id="IPR018490">
    <property type="entry name" value="cNMP-bd_dom_sf"/>
</dbReference>
<accession>A0ABP0FE13</accession>
<dbReference type="Pfam" id="PF00520">
    <property type="entry name" value="Ion_trans"/>
    <property type="match status" value="1"/>
</dbReference>
<dbReference type="InterPro" id="IPR000595">
    <property type="entry name" value="cNMP-bd_dom"/>
</dbReference>
<feature type="transmembrane region" description="Helical" evidence="18">
    <location>
        <begin position="292"/>
        <end position="309"/>
    </location>
</feature>
<evidence type="ECO:0000256" key="1">
    <source>
        <dbReference type="ARBA" id="ARBA00004651"/>
    </source>
</evidence>
<dbReference type="InterPro" id="IPR014710">
    <property type="entry name" value="RmlC-like_jellyroll"/>
</dbReference>
<keyword evidence="15" id="KW-1071">Ligand-gated ion channel</keyword>
<keyword evidence="21" id="KW-1185">Reference proteome</keyword>
<evidence type="ECO:0000259" key="19">
    <source>
        <dbReference type="PROSITE" id="PS50042"/>
    </source>
</evidence>
<dbReference type="PANTHER" id="PTHR45689:SF5">
    <property type="entry name" value="I[[H]] CHANNEL, ISOFORM E"/>
    <property type="match status" value="1"/>
</dbReference>
<name>A0ABP0FE13_CLALP</name>
<keyword evidence="14" id="KW-0739">Sodium transport</keyword>
<keyword evidence="9 18" id="KW-1133">Transmembrane helix</keyword>
<keyword evidence="8" id="KW-0547">Nucleotide-binding</keyword>
<sequence>MSSKRKVGATSTGYDAENAFNNPAIVLVSESSTEAGNCTVDVEECTSTDQINSYLKNGAKDESTVNYLAMNMDPILVRRKSQQIDLIIKAEEEAEIQEALKKERKEIERLVSTRSLVPNDQNSITSALLHPEKSIRGGVTGSMSIPINKMSLKLYGSEKAVIEEQERLKQAGKWIIHPYSNFRLIWDSTTLILLLINIILIPVAISFWKDDETAWLPFKAVSDIWFLTDIIFNFRTGIVMDGPDSDVVLEPAQIRSIYLKSWFAIDFISTFPFDLIFTLIEGASGMAESGLKALSLLRLAKILALLRLLRLSRFIRYMKQWEEIFNFQYEMALAFARIFNLIMLMLFICHFNGCLQYMVPMFLDFPEKTWVRDRNLHLSNVTVWERYSWSVFKSTSHMLCIGYGQFPPHGLVDVWVTYVSMCSGAMCFAMFIGNATSLIQSMDASKRAYKEKYMQVKEYMQFRKLPPNLRHRISDYYENRFQGKMFNEEMILKELNHNLREEIINFNCKELVDQVPFFHEADPNFVNSVLGKLEFEVFLVNEAIVREGSVGSKMYFINRGTVTIRSAKHNIEQSLSDGGYFGEIALLQQNLRRVASVTADTYCYLYSLSVDHFNEVLKEFPRQRTKLAHVAKVRMKDYNVQDFLSSTCSLVALDDPKDKALPVGNPLTKIQEESDDMLEEYDKGEKS</sequence>
<dbReference type="InterPro" id="IPR003938">
    <property type="entry name" value="K_chnl_volt-dep_EAG/ELK/ERG"/>
</dbReference>
<evidence type="ECO:0000313" key="21">
    <source>
        <dbReference type="Proteomes" id="UP001642483"/>
    </source>
</evidence>
<dbReference type="Pfam" id="PF08412">
    <property type="entry name" value="Ion_trans_N"/>
    <property type="match status" value="1"/>
</dbReference>
<dbReference type="Gene3D" id="1.10.287.70">
    <property type="match status" value="1"/>
</dbReference>
<protein>
    <recommendedName>
        <fullName evidence="19">Cyclic nucleotide-binding domain-containing protein</fullName>
    </recommendedName>
</protein>
<evidence type="ECO:0000256" key="6">
    <source>
        <dbReference type="ARBA" id="ARBA00022566"/>
    </source>
</evidence>
<evidence type="ECO:0000256" key="12">
    <source>
        <dbReference type="ARBA" id="ARBA00023136"/>
    </source>
</evidence>
<gene>
    <name evidence="20" type="ORF">CVLEPA_LOCUS6162</name>
</gene>
<keyword evidence="5" id="KW-1003">Cell membrane</keyword>
<keyword evidence="7 18" id="KW-0812">Transmembrane</keyword>
<keyword evidence="3" id="KW-0813">Transport</keyword>
<keyword evidence="6" id="KW-0116">cAMP-binding</keyword>
<dbReference type="Gene3D" id="1.10.287.630">
    <property type="entry name" value="Helix hairpin bin"/>
    <property type="match status" value="1"/>
</dbReference>
<evidence type="ECO:0000256" key="16">
    <source>
        <dbReference type="ARBA" id="ARBA00023303"/>
    </source>
</evidence>
<dbReference type="SUPFAM" id="SSF81324">
    <property type="entry name" value="Voltage-gated potassium channels"/>
    <property type="match status" value="1"/>
</dbReference>
<comment type="catalytic activity">
    <reaction evidence="17">
        <text>Na(+)(in) = Na(+)(out)</text>
        <dbReference type="Rhea" id="RHEA:34963"/>
        <dbReference type="ChEBI" id="CHEBI:29101"/>
    </reaction>
</comment>
<keyword evidence="13" id="KW-0114">cAMP</keyword>
<evidence type="ECO:0000256" key="17">
    <source>
        <dbReference type="ARBA" id="ARBA00036239"/>
    </source>
</evidence>
<proteinExistence type="inferred from homology"/>
<keyword evidence="11" id="KW-0406">Ion transport</keyword>
<feature type="transmembrane region" description="Helical" evidence="18">
    <location>
        <begin position="184"/>
        <end position="208"/>
    </location>
</feature>
<comment type="similarity">
    <text evidence="2">Belongs to the potassium channel HCN family.</text>
</comment>
<organism evidence="20 21">
    <name type="scientific">Clavelina lepadiformis</name>
    <name type="common">Light-bulb sea squirt</name>
    <name type="synonym">Ascidia lepadiformis</name>
    <dbReference type="NCBI Taxonomy" id="159417"/>
    <lineage>
        <taxon>Eukaryota</taxon>
        <taxon>Metazoa</taxon>
        <taxon>Chordata</taxon>
        <taxon>Tunicata</taxon>
        <taxon>Ascidiacea</taxon>
        <taxon>Aplousobranchia</taxon>
        <taxon>Clavelinidae</taxon>
        <taxon>Clavelina</taxon>
    </lineage>
</organism>
<feature type="transmembrane region" description="Helical" evidence="18">
    <location>
        <begin position="415"/>
        <end position="439"/>
    </location>
</feature>
<evidence type="ECO:0000256" key="11">
    <source>
        <dbReference type="ARBA" id="ARBA00023065"/>
    </source>
</evidence>